<keyword evidence="4" id="KW-0812">Transmembrane</keyword>
<keyword evidence="6" id="KW-1185">Reference proteome</keyword>
<evidence type="ECO:0000313" key="5">
    <source>
        <dbReference type="EMBL" id="RFZ83250.1"/>
    </source>
</evidence>
<sequence length="232" mass="26032">MLKTSLPKKIVILVMILALPGFLYYLLTAKGKNRYKPLPFYGPKEVAKTGHKFHGKYIPDTIYHKVGDFKLTDQNGAGVTAATFDKKIFVANFFYTSCADVCKTVNTNLGGLVKNYRNNKMVNFVTVTIDPEHDNVAALKNYASQFREAGKWLFLTGDTTNIYNLSRNGLLVNAFKTADGSFALDDKLVLVDAEKRIRGYYSGTSTTDMVKLNDEIKVLISEELRKVDKALY</sequence>
<dbReference type="InterPro" id="IPR003782">
    <property type="entry name" value="SCO1/SenC"/>
</dbReference>
<feature type="binding site" evidence="2">
    <location>
        <position position="102"/>
    </location>
    <ligand>
        <name>Cu cation</name>
        <dbReference type="ChEBI" id="CHEBI:23378"/>
    </ligand>
</feature>
<comment type="similarity">
    <text evidence="1">Belongs to the SCO1/2 family.</text>
</comment>
<protein>
    <submittedName>
        <fullName evidence="5">SCO family protein</fullName>
    </submittedName>
</protein>
<accession>A0A3E2NQU0</accession>
<dbReference type="Proteomes" id="UP000260823">
    <property type="component" value="Unassembled WGS sequence"/>
</dbReference>
<dbReference type="InterPro" id="IPR036249">
    <property type="entry name" value="Thioredoxin-like_sf"/>
</dbReference>
<dbReference type="SUPFAM" id="SSF52833">
    <property type="entry name" value="Thioredoxin-like"/>
    <property type="match status" value="1"/>
</dbReference>
<dbReference type="PANTHER" id="PTHR12151:SF25">
    <property type="entry name" value="LINALOOL DEHYDRATASE_ISOMERASE DOMAIN-CONTAINING PROTEIN"/>
    <property type="match status" value="1"/>
</dbReference>
<dbReference type="Pfam" id="PF02630">
    <property type="entry name" value="SCO1-SenC"/>
    <property type="match status" value="1"/>
</dbReference>
<evidence type="ECO:0000256" key="4">
    <source>
        <dbReference type="SAM" id="Phobius"/>
    </source>
</evidence>
<dbReference type="CDD" id="cd02968">
    <property type="entry name" value="SCO"/>
    <property type="match status" value="1"/>
</dbReference>
<dbReference type="Gene3D" id="3.40.30.10">
    <property type="entry name" value="Glutaredoxin"/>
    <property type="match status" value="1"/>
</dbReference>
<evidence type="ECO:0000256" key="3">
    <source>
        <dbReference type="PIRSR" id="PIRSR603782-2"/>
    </source>
</evidence>
<organism evidence="5 6">
    <name type="scientific">Mucilaginibacter terrenus</name>
    <dbReference type="NCBI Taxonomy" id="2482727"/>
    <lineage>
        <taxon>Bacteria</taxon>
        <taxon>Pseudomonadati</taxon>
        <taxon>Bacteroidota</taxon>
        <taxon>Sphingobacteriia</taxon>
        <taxon>Sphingobacteriales</taxon>
        <taxon>Sphingobacteriaceae</taxon>
        <taxon>Mucilaginibacter</taxon>
    </lineage>
</organism>
<dbReference type="PANTHER" id="PTHR12151">
    <property type="entry name" value="ELECTRON TRANSPORT PROTIN SCO1/SENC FAMILY MEMBER"/>
    <property type="match status" value="1"/>
</dbReference>
<reference evidence="5 6" key="1">
    <citation type="submission" date="2018-08" db="EMBL/GenBank/DDBJ databases">
        <title>Mucilaginibacter terrae sp. nov., isolated from manganese diggings.</title>
        <authorList>
            <person name="Huang Y."/>
            <person name="Zhou Z."/>
        </authorList>
    </citation>
    <scope>NUCLEOTIDE SEQUENCE [LARGE SCALE GENOMIC DNA]</scope>
    <source>
        <strain evidence="5 6">ZH6</strain>
    </source>
</reference>
<proteinExistence type="inferred from homology"/>
<gene>
    <name evidence="5" type="ORF">DYU05_14020</name>
</gene>
<dbReference type="GO" id="GO:0046872">
    <property type="term" value="F:metal ion binding"/>
    <property type="evidence" value="ECO:0007669"/>
    <property type="project" value="UniProtKB-KW"/>
</dbReference>
<keyword evidence="4" id="KW-1133">Transmembrane helix</keyword>
<dbReference type="AlphaFoldDB" id="A0A3E2NQU0"/>
<dbReference type="EMBL" id="QWDE01000002">
    <property type="protein sequence ID" value="RFZ83250.1"/>
    <property type="molecule type" value="Genomic_DNA"/>
</dbReference>
<dbReference type="RefSeq" id="WP_117383725.1">
    <property type="nucleotide sequence ID" value="NZ_QWDE01000002.1"/>
</dbReference>
<feature type="binding site" evidence="2">
    <location>
        <position position="98"/>
    </location>
    <ligand>
        <name>Cu cation</name>
        <dbReference type="ChEBI" id="CHEBI:23378"/>
    </ligand>
</feature>
<feature type="disulfide bond" description="Redox-active" evidence="3">
    <location>
        <begin position="98"/>
        <end position="102"/>
    </location>
</feature>
<keyword evidence="3" id="KW-1015">Disulfide bond</keyword>
<comment type="caution">
    <text evidence="5">The sequence shown here is derived from an EMBL/GenBank/DDBJ whole genome shotgun (WGS) entry which is preliminary data.</text>
</comment>
<evidence type="ECO:0000256" key="2">
    <source>
        <dbReference type="PIRSR" id="PIRSR603782-1"/>
    </source>
</evidence>
<dbReference type="OrthoDB" id="9811998at2"/>
<keyword evidence="4" id="KW-0472">Membrane</keyword>
<name>A0A3E2NQU0_9SPHI</name>
<keyword evidence="2" id="KW-0186">Copper</keyword>
<evidence type="ECO:0000256" key="1">
    <source>
        <dbReference type="ARBA" id="ARBA00010996"/>
    </source>
</evidence>
<evidence type="ECO:0000313" key="6">
    <source>
        <dbReference type="Proteomes" id="UP000260823"/>
    </source>
</evidence>
<keyword evidence="2" id="KW-0479">Metal-binding</keyword>
<feature type="transmembrane region" description="Helical" evidence="4">
    <location>
        <begin position="6"/>
        <end position="27"/>
    </location>
</feature>